<proteinExistence type="predicted"/>
<dbReference type="EMBL" id="BART01020164">
    <property type="protein sequence ID" value="GAH00883.1"/>
    <property type="molecule type" value="Genomic_DNA"/>
</dbReference>
<dbReference type="AlphaFoldDB" id="X1DWW3"/>
<evidence type="ECO:0000313" key="1">
    <source>
        <dbReference type="EMBL" id="GAH00883.1"/>
    </source>
</evidence>
<accession>X1DWW3</accession>
<name>X1DWW3_9ZZZZ</name>
<sequence>MSLKEKTEKIKDYSKSIKNNFLEIGKLMIEIRDKQLWNERYNSFTKYLESEDFDFNRRTAYKMMDVYSEYGNNIGLINKLGVGKLIELTYVADKEQREEITKKAIEEDLSQQEIR</sequence>
<dbReference type="InterPro" id="IPR021451">
    <property type="entry name" value="DUF3102"/>
</dbReference>
<dbReference type="Pfam" id="PF11300">
    <property type="entry name" value="DUF3102"/>
    <property type="match status" value="1"/>
</dbReference>
<comment type="caution">
    <text evidence="1">The sequence shown here is derived from an EMBL/GenBank/DDBJ whole genome shotgun (WGS) entry which is preliminary data.</text>
</comment>
<organism evidence="1">
    <name type="scientific">marine sediment metagenome</name>
    <dbReference type="NCBI Taxonomy" id="412755"/>
    <lineage>
        <taxon>unclassified sequences</taxon>
        <taxon>metagenomes</taxon>
        <taxon>ecological metagenomes</taxon>
    </lineage>
</organism>
<reference evidence="1" key="1">
    <citation type="journal article" date="2014" name="Front. Microbiol.">
        <title>High frequency of phylogenetically diverse reductive dehalogenase-homologous genes in deep subseafloor sedimentary metagenomes.</title>
        <authorList>
            <person name="Kawai M."/>
            <person name="Futagami T."/>
            <person name="Toyoda A."/>
            <person name="Takaki Y."/>
            <person name="Nishi S."/>
            <person name="Hori S."/>
            <person name="Arai W."/>
            <person name="Tsubouchi T."/>
            <person name="Morono Y."/>
            <person name="Uchiyama I."/>
            <person name="Ito T."/>
            <person name="Fujiyama A."/>
            <person name="Inagaki F."/>
            <person name="Takami H."/>
        </authorList>
    </citation>
    <scope>NUCLEOTIDE SEQUENCE</scope>
    <source>
        <strain evidence="1">Expedition CK06-06</strain>
    </source>
</reference>
<feature type="non-terminal residue" evidence="1">
    <location>
        <position position="115"/>
    </location>
</feature>
<protein>
    <submittedName>
        <fullName evidence="1">Uncharacterized protein</fullName>
    </submittedName>
</protein>
<gene>
    <name evidence="1" type="ORF">S01H4_37519</name>
</gene>